<dbReference type="Proteomes" id="UP001566132">
    <property type="component" value="Unassembled WGS sequence"/>
</dbReference>
<feature type="chain" id="PRO_5044887101" evidence="2">
    <location>
        <begin position="19"/>
        <end position="449"/>
    </location>
</feature>
<keyword evidence="4" id="KW-1185">Reference proteome</keyword>
<gene>
    <name evidence="3" type="ORF">ABEB36_005150</name>
</gene>
<feature type="compositionally biased region" description="Basic residues" evidence="1">
    <location>
        <begin position="391"/>
        <end position="402"/>
    </location>
</feature>
<dbReference type="EMBL" id="JBDJPC010000004">
    <property type="protein sequence ID" value="KAL1505629.1"/>
    <property type="molecule type" value="Genomic_DNA"/>
</dbReference>
<feature type="compositionally biased region" description="Low complexity" evidence="1">
    <location>
        <begin position="403"/>
        <end position="415"/>
    </location>
</feature>
<sequence>MNCLVLILVIFSLSAVRCQEVKTSEEVGDSFKLDERGPFWEKIGGGRLENGLRSIHSNSEFNENRNDDDQKLSLKDFLESLAKKYKKPSEEGLGEGLNHEESESKPSKDKSNKSTWTLLDVQRHKHPFEDRNGWVSLDPIPWSVSKISKWQSKYKPTSERPWDNYGPTTTQKPYTYDDEYNRPVSITPPSPYLYHRPTESSDRYDIYYDQGDRLRPTPPPNKYPRPTAYFGHKVHLQAQLPESTGRPYTYHNRKDCKHPNHPYDDIITDGRPSNFPQYNGYETFRRRGSEIDIQTDNSQLNGEGEWVLLSTTKGYKPPRNHQRALAVGSSSEPSQTIRASRGIRLMVLPPLKGSNVNMTTSHGGLLQVESTFESVEQAKQNFDKKQNVLKLKAKRKRRKSVKKNSNSQDSSQNVNEVAQYGDPGAVMAAVGAGMIPATMAMMVPIAMSG</sequence>
<feature type="signal peptide" evidence="2">
    <location>
        <begin position="1"/>
        <end position="18"/>
    </location>
</feature>
<dbReference type="AlphaFoldDB" id="A0ABD1EX71"/>
<feature type="region of interest" description="Disordered" evidence="1">
    <location>
        <begin position="157"/>
        <end position="198"/>
    </location>
</feature>
<accession>A0ABD1EX71</accession>
<feature type="region of interest" description="Disordered" evidence="1">
    <location>
        <begin position="88"/>
        <end position="114"/>
    </location>
</feature>
<organism evidence="3 4">
    <name type="scientific">Hypothenemus hampei</name>
    <name type="common">Coffee berry borer</name>
    <dbReference type="NCBI Taxonomy" id="57062"/>
    <lineage>
        <taxon>Eukaryota</taxon>
        <taxon>Metazoa</taxon>
        <taxon>Ecdysozoa</taxon>
        <taxon>Arthropoda</taxon>
        <taxon>Hexapoda</taxon>
        <taxon>Insecta</taxon>
        <taxon>Pterygota</taxon>
        <taxon>Neoptera</taxon>
        <taxon>Endopterygota</taxon>
        <taxon>Coleoptera</taxon>
        <taxon>Polyphaga</taxon>
        <taxon>Cucujiformia</taxon>
        <taxon>Curculionidae</taxon>
        <taxon>Scolytinae</taxon>
        <taxon>Hypothenemus</taxon>
    </lineage>
</organism>
<protein>
    <submittedName>
        <fullName evidence="3">Uncharacterized protein</fullName>
    </submittedName>
</protein>
<evidence type="ECO:0000256" key="2">
    <source>
        <dbReference type="SAM" id="SignalP"/>
    </source>
</evidence>
<feature type="compositionally biased region" description="Basic and acidic residues" evidence="1">
    <location>
        <begin position="97"/>
        <end position="112"/>
    </location>
</feature>
<evidence type="ECO:0000313" key="3">
    <source>
        <dbReference type="EMBL" id="KAL1505629.1"/>
    </source>
</evidence>
<proteinExistence type="predicted"/>
<keyword evidence="2" id="KW-0732">Signal</keyword>
<reference evidence="3 4" key="1">
    <citation type="submission" date="2024-05" db="EMBL/GenBank/DDBJ databases">
        <title>Genetic variation in Jamaican populations of the coffee berry borer (Hypothenemus hampei).</title>
        <authorList>
            <person name="Errbii M."/>
            <person name="Myrie A."/>
        </authorList>
    </citation>
    <scope>NUCLEOTIDE SEQUENCE [LARGE SCALE GENOMIC DNA]</scope>
    <source>
        <strain evidence="3">JA-Hopewell-2020-01-JO</strain>
        <tissue evidence="3">Whole body</tissue>
    </source>
</reference>
<evidence type="ECO:0000313" key="4">
    <source>
        <dbReference type="Proteomes" id="UP001566132"/>
    </source>
</evidence>
<comment type="caution">
    <text evidence="3">The sequence shown here is derived from an EMBL/GenBank/DDBJ whole genome shotgun (WGS) entry which is preliminary data.</text>
</comment>
<feature type="region of interest" description="Disordered" evidence="1">
    <location>
        <begin position="391"/>
        <end position="415"/>
    </location>
</feature>
<evidence type="ECO:0000256" key="1">
    <source>
        <dbReference type="SAM" id="MobiDB-lite"/>
    </source>
</evidence>
<name>A0ABD1EX71_HYPHA</name>